<evidence type="ECO:0000256" key="2">
    <source>
        <dbReference type="ARBA" id="ARBA00022576"/>
    </source>
</evidence>
<protein>
    <recommendedName>
        <fullName evidence="5">Aminotransferase</fullName>
        <ecNumber evidence="5">2.6.1.-</ecNumber>
    </recommendedName>
</protein>
<evidence type="ECO:0000313" key="7">
    <source>
        <dbReference type="EMBL" id="VEN74484.1"/>
    </source>
</evidence>
<dbReference type="CDD" id="cd00609">
    <property type="entry name" value="AAT_like"/>
    <property type="match status" value="1"/>
</dbReference>
<dbReference type="PROSITE" id="PS00105">
    <property type="entry name" value="AA_TRANSFER_CLASS_1"/>
    <property type="match status" value="1"/>
</dbReference>
<dbReference type="SUPFAM" id="SSF53383">
    <property type="entry name" value="PLP-dependent transferases"/>
    <property type="match status" value="1"/>
</dbReference>
<dbReference type="EC" id="2.6.1.-" evidence="5"/>
<evidence type="ECO:0000256" key="1">
    <source>
        <dbReference type="ARBA" id="ARBA00001933"/>
    </source>
</evidence>
<name>A0A484HJ75_9BACT</name>
<feature type="domain" description="Aminotransferase class I/classII large" evidence="6">
    <location>
        <begin position="36"/>
        <end position="361"/>
    </location>
</feature>
<reference evidence="7" key="1">
    <citation type="submission" date="2019-01" db="EMBL/GenBank/DDBJ databases">
        <authorList>
            <consortium name="Genoscope - CEA"/>
            <person name="William W."/>
        </authorList>
    </citation>
    <scope>NUCLEOTIDE SEQUENCE</scope>
    <source>
        <strain evidence="7">CR-1</strain>
    </source>
</reference>
<dbReference type="EMBL" id="CAACVI010000034">
    <property type="protein sequence ID" value="VEN74484.1"/>
    <property type="molecule type" value="Genomic_DNA"/>
</dbReference>
<dbReference type="AlphaFoldDB" id="A0A484HJ75"/>
<keyword evidence="4" id="KW-0663">Pyridoxal phosphate</keyword>
<dbReference type="InterPro" id="IPR004839">
    <property type="entry name" value="Aminotransferase_I/II_large"/>
</dbReference>
<dbReference type="Pfam" id="PF00155">
    <property type="entry name" value="Aminotran_1_2"/>
    <property type="match status" value="1"/>
</dbReference>
<evidence type="ECO:0000256" key="3">
    <source>
        <dbReference type="ARBA" id="ARBA00022679"/>
    </source>
</evidence>
<keyword evidence="3 5" id="KW-0808">Transferase</keyword>
<comment type="cofactor">
    <cofactor evidence="1 5">
        <name>pyridoxal 5'-phosphate</name>
        <dbReference type="ChEBI" id="CHEBI:597326"/>
    </cofactor>
</comment>
<proteinExistence type="inferred from homology"/>
<evidence type="ECO:0000256" key="4">
    <source>
        <dbReference type="ARBA" id="ARBA00022898"/>
    </source>
</evidence>
<sequence length="367" mass="41598">MSANCFQAPAPRREVADQNLVRPDWTIDNNRDPNLLWLDKNENSDPELLKTTRRILSEIPEKSLWSYPESAPLYRKLALHLDVEPSNLLLSYGSDGAIRSAFEAYISPGDKVIFPKPTFAMYAVYSRMYAADARPLEYRPSERGPELPVTAILNAVKQIRPKMLCLPNPGSPTGTVFSQKELKDIIEEAGKSGTLTLIDEAYYPFHQETVLPWIKKYPHLMVTRSTGKAWGLAGFRLGYAAANRDVATILHKVRSMYEISAVAVSMMEQFLDCHEEMLASVERLEAGKKEFLQAMRNLGFQVLEGHGNFFHVAFGDYAEKIHHALSDLVYYRRDFRDVCLKGFSRFSSTTPEKFKPVIDRIRKAVGG</sequence>
<keyword evidence="2 5" id="KW-0032">Aminotransferase</keyword>
<dbReference type="PANTHER" id="PTHR42885:SF2">
    <property type="entry name" value="HISTIDINOL-PHOSPHATE AMINOTRANSFERASE"/>
    <property type="match status" value="1"/>
</dbReference>
<dbReference type="InterPro" id="IPR015421">
    <property type="entry name" value="PyrdxlP-dep_Trfase_major"/>
</dbReference>
<dbReference type="InterPro" id="IPR015422">
    <property type="entry name" value="PyrdxlP-dep_Trfase_small"/>
</dbReference>
<dbReference type="PANTHER" id="PTHR42885">
    <property type="entry name" value="HISTIDINOL-PHOSPHATE AMINOTRANSFERASE-RELATED"/>
    <property type="match status" value="1"/>
</dbReference>
<gene>
    <name evidence="7" type="primary">hisC</name>
    <name evidence="7" type="ORF">EPICR_40063</name>
</gene>
<dbReference type="GO" id="GO:0008483">
    <property type="term" value="F:transaminase activity"/>
    <property type="evidence" value="ECO:0007669"/>
    <property type="project" value="UniProtKB-KW"/>
</dbReference>
<comment type="similarity">
    <text evidence="5">Belongs to the class-I pyridoxal-phosphate-dependent aminotransferase family.</text>
</comment>
<dbReference type="Gene3D" id="3.40.640.10">
    <property type="entry name" value="Type I PLP-dependent aspartate aminotransferase-like (Major domain)"/>
    <property type="match status" value="1"/>
</dbReference>
<dbReference type="InterPro" id="IPR015424">
    <property type="entry name" value="PyrdxlP-dep_Trfase"/>
</dbReference>
<dbReference type="Gene3D" id="3.90.1150.10">
    <property type="entry name" value="Aspartate Aminotransferase, domain 1"/>
    <property type="match status" value="1"/>
</dbReference>
<organism evidence="7">
    <name type="scientific">uncultured Desulfobacteraceae bacterium</name>
    <dbReference type="NCBI Taxonomy" id="218296"/>
    <lineage>
        <taxon>Bacteria</taxon>
        <taxon>Pseudomonadati</taxon>
        <taxon>Thermodesulfobacteriota</taxon>
        <taxon>Desulfobacteria</taxon>
        <taxon>Desulfobacterales</taxon>
        <taxon>Desulfobacteraceae</taxon>
        <taxon>environmental samples</taxon>
    </lineage>
</organism>
<evidence type="ECO:0000259" key="6">
    <source>
        <dbReference type="Pfam" id="PF00155"/>
    </source>
</evidence>
<dbReference type="InterPro" id="IPR004838">
    <property type="entry name" value="NHTrfase_class1_PyrdxlP-BS"/>
</dbReference>
<evidence type="ECO:0000256" key="5">
    <source>
        <dbReference type="RuleBase" id="RU000481"/>
    </source>
</evidence>
<dbReference type="GO" id="GO:0030170">
    <property type="term" value="F:pyridoxal phosphate binding"/>
    <property type="evidence" value="ECO:0007669"/>
    <property type="project" value="InterPro"/>
</dbReference>
<accession>A0A484HJ75</accession>